<sequence length="91" mass="9781">MKNNISDCQSRGSNHSVPELINQYTSATPALPKPLRPASAKYSNGRLRPPSGKRPRPQSAKATVEDGIVSENLFGGKLCNKLCKTPGGRHP</sequence>
<name>A0A9D4EED3_DREPO</name>
<feature type="region of interest" description="Disordered" evidence="1">
    <location>
        <begin position="1"/>
        <end position="63"/>
    </location>
</feature>
<accession>A0A9D4EED3</accession>
<feature type="compositionally biased region" description="Polar residues" evidence="1">
    <location>
        <begin position="1"/>
        <end position="28"/>
    </location>
</feature>
<proteinExistence type="predicted"/>
<dbReference type="EMBL" id="JAIWYP010000009">
    <property type="protein sequence ID" value="KAH3778163.1"/>
    <property type="molecule type" value="Genomic_DNA"/>
</dbReference>
<evidence type="ECO:0000313" key="3">
    <source>
        <dbReference type="Proteomes" id="UP000828390"/>
    </source>
</evidence>
<dbReference type="AlphaFoldDB" id="A0A9D4EED3"/>
<dbReference type="Proteomes" id="UP000828390">
    <property type="component" value="Unassembled WGS sequence"/>
</dbReference>
<comment type="caution">
    <text evidence="2">The sequence shown here is derived from an EMBL/GenBank/DDBJ whole genome shotgun (WGS) entry which is preliminary data.</text>
</comment>
<organism evidence="2 3">
    <name type="scientific">Dreissena polymorpha</name>
    <name type="common">Zebra mussel</name>
    <name type="synonym">Mytilus polymorpha</name>
    <dbReference type="NCBI Taxonomy" id="45954"/>
    <lineage>
        <taxon>Eukaryota</taxon>
        <taxon>Metazoa</taxon>
        <taxon>Spiralia</taxon>
        <taxon>Lophotrochozoa</taxon>
        <taxon>Mollusca</taxon>
        <taxon>Bivalvia</taxon>
        <taxon>Autobranchia</taxon>
        <taxon>Heteroconchia</taxon>
        <taxon>Euheterodonta</taxon>
        <taxon>Imparidentia</taxon>
        <taxon>Neoheterodontei</taxon>
        <taxon>Myida</taxon>
        <taxon>Dreissenoidea</taxon>
        <taxon>Dreissenidae</taxon>
        <taxon>Dreissena</taxon>
    </lineage>
</organism>
<reference evidence="2" key="1">
    <citation type="journal article" date="2019" name="bioRxiv">
        <title>The Genome of the Zebra Mussel, Dreissena polymorpha: A Resource for Invasive Species Research.</title>
        <authorList>
            <person name="McCartney M.A."/>
            <person name="Auch B."/>
            <person name="Kono T."/>
            <person name="Mallez S."/>
            <person name="Zhang Y."/>
            <person name="Obille A."/>
            <person name="Becker A."/>
            <person name="Abrahante J.E."/>
            <person name="Garbe J."/>
            <person name="Badalamenti J.P."/>
            <person name="Herman A."/>
            <person name="Mangelson H."/>
            <person name="Liachko I."/>
            <person name="Sullivan S."/>
            <person name="Sone E.D."/>
            <person name="Koren S."/>
            <person name="Silverstein K.A.T."/>
            <person name="Beckman K.B."/>
            <person name="Gohl D.M."/>
        </authorList>
    </citation>
    <scope>NUCLEOTIDE SEQUENCE</scope>
    <source>
        <strain evidence="2">Duluth1</strain>
        <tissue evidence="2">Whole animal</tissue>
    </source>
</reference>
<gene>
    <name evidence="2" type="ORF">DPMN_179616</name>
</gene>
<evidence type="ECO:0000313" key="2">
    <source>
        <dbReference type="EMBL" id="KAH3778163.1"/>
    </source>
</evidence>
<evidence type="ECO:0000256" key="1">
    <source>
        <dbReference type="SAM" id="MobiDB-lite"/>
    </source>
</evidence>
<keyword evidence="3" id="KW-1185">Reference proteome</keyword>
<reference evidence="2" key="2">
    <citation type="submission" date="2020-11" db="EMBL/GenBank/DDBJ databases">
        <authorList>
            <person name="McCartney M.A."/>
            <person name="Auch B."/>
            <person name="Kono T."/>
            <person name="Mallez S."/>
            <person name="Becker A."/>
            <person name="Gohl D.M."/>
            <person name="Silverstein K.A.T."/>
            <person name="Koren S."/>
            <person name="Bechman K.B."/>
            <person name="Herman A."/>
            <person name="Abrahante J.E."/>
            <person name="Garbe J."/>
        </authorList>
    </citation>
    <scope>NUCLEOTIDE SEQUENCE</scope>
    <source>
        <strain evidence="2">Duluth1</strain>
        <tissue evidence="2">Whole animal</tissue>
    </source>
</reference>
<protein>
    <submittedName>
        <fullName evidence="2">Uncharacterized protein</fullName>
    </submittedName>
</protein>